<dbReference type="PROSITE" id="PS51257">
    <property type="entry name" value="PROKAR_LIPOPROTEIN"/>
    <property type="match status" value="1"/>
</dbReference>
<dbReference type="Proteomes" id="UP000184050">
    <property type="component" value="Unassembled WGS sequence"/>
</dbReference>
<reference evidence="1 2" key="1">
    <citation type="submission" date="2016-11" db="EMBL/GenBank/DDBJ databases">
        <authorList>
            <person name="Jaros S."/>
            <person name="Januszkiewicz K."/>
            <person name="Wedrychowicz H."/>
        </authorList>
    </citation>
    <scope>NUCLEOTIDE SEQUENCE [LARGE SCALE GENOMIC DNA]</scope>
    <source>
        <strain evidence="1 2">DSM 27063</strain>
    </source>
</reference>
<keyword evidence="2" id="KW-1185">Reference proteome</keyword>
<organism evidence="1 2">
    <name type="scientific">Tangfeifania diversioriginum</name>
    <dbReference type="NCBI Taxonomy" id="1168035"/>
    <lineage>
        <taxon>Bacteria</taxon>
        <taxon>Pseudomonadati</taxon>
        <taxon>Bacteroidota</taxon>
        <taxon>Bacteroidia</taxon>
        <taxon>Marinilabiliales</taxon>
        <taxon>Prolixibacteraceae</taxon>
        <taxon>Tangfeifania</taxon>
    </lineage>
</organism>
<sequence length="331" mass="37830">MKTLIPFVFLFIAFVSCDRNEIPEELSPEISFEVSQFIETQIPVFNFELTPNGFYYSGYEEPRIYFSTFSGDTMSIQTESDVKALVYDRRFRKLYIGTKSSGLGVLKGNTINYFSPDNSMLPRFVIAKMDIDSDGNLWIASSNDGAGGLYRFNGNEFIHFSTENSPLHHDLIRGICCRNSAIFIVTGGTEATHKVFKIEKEFGNNYTWEEIISEGYFYDIGVDLNENVYLLFGHFASEIMILFKNGETKTITPEPDGVEYIYTQFTPDKRGYMWMCKFPRLGEGGNLSVFDGEKWHEPETDLAFGPPNWIDVDENNNIWLGTSNGIYVLNQ</sequence>
<dbReference type="SUPFAM" id="SSF63829">
    <property type="entry name" value="Calcium-dependent phosphotriesterase"/>
    <property type="match status" value="2"/>
</dbReference>
<dbReference type="AlphaFoldDB" id="A0A1M6F890"/>
<evidence type="ECO:0000313" key="1">
    <source>
        <dbReference type="EMBL" id="SHI93861.1"/>
    </source>
</evidence>
<dbReference type="InterPro" id="IPR015943">
    <property type="entry name" value="WD40/YVTN_repeat-like_dom_sf"/>
</dbReference>
<evidence type="ECO:0000313" key="2">
    <source>
        <dbReference type="Proteomes" id="UP000184050"/>
    </source>
</evidence>
<evidence type="ECO:0008006" key="3">
    <source>
        <dbReference type="Google" id="ProtNLM"/>
    </source>
</evidence>
<dbReference type="STRING" id="1168035.SAMN05444280_10867"/>
<gene>
    <name evidence="1" type="ORF">SAMN05444280_10867</name>
</gene>
<dbReference type="RefSeq" id="WP_073167746.1">
    <property type="nucleotide sequence ID" value="NZ_FQZE01000008.1"/>
</dbReference>
<protein>
    <recommendedName>
        <fullName evidence="3">Two component regulator propeller</fullName>
    </recommendedName>
</protein>
<proteinExistence type="predicted"/>
<dbReference type="EMBL" id="FQZE01000008">
    <property type="protein sequence ID" value="SHI93861.1"/>
    <property type="molecule type" value="Genomic_DNA"/>
</dbReference>
<name>A0A1M6F890_9BACT</name>
<accession>A0A1M6F890</accession>
<dbReference type="OrthoDB" id="9779074at2"/>
<dbReference type="Gene3D" id="2.130.10.10">
    <property type="entry name" value="YVTN repeat-like/Quinoprotein amine dehydrogenase"/>
    <property type="match status" value="2"/>
</dbReference>